<dbReference type="EMBL" id="CP029149">
    <property type="protein sequence ID" value="QHN64859.1"/>
    <property type="molecule type" value="Genomic_DNA"/>
</dbReference>
<dbReference type="OrthoDB" id="9813502at2"/>
<dbReference type="InterPro" id="IPR006528">
    <property type="entry name" value="Phage_head_morphogenesis_dom"/>
</dbReference>
<name>A0A6P1QSU1_9FLAO</name>
<reference evidence="1 2" key="1">
    <citation type="submission" date="2018-04" db="EMBL/GenBank/DDBJ databases">
        <title>Characteristic and Complete Genome Sequencing of A Novel Member of Infective Endocarditis Causative Bacteria: Bergeyella cardium QL-PH.</title>
        <authorList>
            <person name="Pan H."/>
            <person name="Sun E."/>
            <person name="Zhang Y."/>
        </authorList>
    </citation>
    <scope>NUCLEOTIDE SEQUENCE [LARGE SCALE GENOMIC DNA]</scope>
    <source>
        <strain evidence="1 2">HPQL</strain>
    </source>
</reference>
<dbReference type="Pfam" id="PF04233">
    <property type="entry name" value="Phage_Mu_F"/>
    <property type="match status" value="1"/>
</dbReference>
<keyword evidence="2" id="KW-1185">Reference proteome</keyword>
<gene>
    <name evidence="1" type="ORF">DBX24_02600</name>
</gene>
<dbReference type="RefSeq" id="WP_160223892.1">
    <property type="nucleotide sequence ID" value="NZ_CP029149.1"/>
</dbReference>
<dbReference type="KEGG" id="bcad:DBX24_02600"/>
<evidence type="ECO:0000313" key="1">
    <source>
        <dbReference type="EMBL" id="QHN64859.1"/>
    </source>
</evidence>
<accession>A0A6P1QSU1</accession>
<proteinExistence type="predicted"/>
<organism evidence="1 2">
    <name type="scientific">Bergeyella cardium</name>
    <dbReference type="NCBI Taxonomy" id="1585976"/>
    <lineage>
        <taxon>Bacteria</taxon>
        <taxon>Pseudomonadati</taxon>
        <taxon>Bacteroidota</taxon>
        <taxon>Flavobacteriia</taxon>
        <taxon>Flavobacteriales</taxon>
        <taxon>Weeksellaceae</taxon>
        <taxon>Bergeyella</taxon>
    </lineage>
</organism>
<dbReference type="Proteomes" id="UP000464318">
    <property type="component" value="Chromosome"/>
</dbReference>
<protein>
    <submittedName>
        <fullName evidence="1">Uncharacterized protein</fullName>
    </submittedName>
</protein>
<evidence type="ECO:0000313" key="2">
    <source>
        <dbReference type="Proteomes" id="UP000464318"/>
    </source>
</evidence>
<sequence length="412" mass="46800">MKNKLQNDIFLFSGLKTHAQLLEATTLLIDKDTSKIRSYDSFANEFNRLNRDYNQNYLEAEYQFAISSSQAAANWAEINEGGRYDLQYRTANDDRVRNEHQALHNTTLPPEDDFWLLYYPPNGWRCRCTVVEVLKSKYELSDSDAAAKVGELATTQIGKDGKNKLEIFRFNPGAEEKIFPPKHPYNKVKDADKVKKELAEENIFEDTIEKLKKVGVEYNEVKPLKKSLTEEEIISRVGGGDLTRGSCASLSFAYAGNKLGLDVLDFRDGNSRSFFAMSGNLKNITEKVGGFLERESNDFKGVQKLLPNVKMDKEYILITGAHAAVIRKSKENGLQYLELQSPVSNGYKALTTDVLKNRFDCKKSRTSYGTKIILTSMLIDIEKLNNNSFRELLGYINTTEDKQVKGSRGRLR</sequence>
<dbReference type="AlphaFoldDB" id="A0A6P1QSU1"/>